<accession>A0ABR0AYF8</accession>
<feature type="region of interest" description="Disordered" evidence="1">
    <location>
        <begin position="33"/>
        <end position="66"/>
    </location>
</feature>
<evidence type="ECO:0000256" key="1">
    <source>
        <dbReference type="SAM" id="MobiDB-lite"/>
    </source>
</evidence>
<dbReference type="EMBL" id="JAOYFB010000039">
    <property type="protein sequence ID" value="KAK4030177.1"/>
    <property type="molecule type" value="Genomic_DNA"/>
</dbReference>
<evidence type="ECO:0000313" key="2">
    <source>
        <dbReference type="EMBL" id="KAK4030177.1"/>
    </source>
</evidence>
<comment type="caution">
    <text evidence="2">The sequence shown here is derived from an EMBL/GenBank/DDBJ whole genome shotgun (WGS) entry which is preliminary data.</text>
</comment>
<dbReference type="Proteomes" id="UP001234178">
    <property type="component" value="Unassembled WGS sequence"/>
</dbReference>
<gene>
    <name evidence="2" type="ORF">OUZ56_023155</name>
</gene>
<evidence type="ECO:0000313" key="3">
    <source>
        <dbReference type="Proteomes" id="UP001234178"/>
    </source>
</evidence>
<protein>
    <submittedName>
        <fullName evidence="2">Uncharacterized protein</fullName>
    </submittedName>
</protein>
<name>A0ABR0AYF8_9CRUS</name>
<organism evidence="2 3">
    <name type="scientific">Daphnia magna</name>
    <dbReference type="NCBI Taxonomy" id="35525"/>
    <lineage>
        <taxon>Eukaryota</taxon>
        <taxon>Metazoa</taxon>
        <taxon>Ecdysozoa</taxon>
        <taxon>Arthropoda</taxon>
        <taxon>Crustacea</taxon>
        <taxon>Branchiopoda</taxon>
        <taxon>Diplostraca</taxon>
        <taxon>Cladocera</taxon>
        <taxon>Anomopoda</taxon>
        <taxon>Daphniidae</taxon>
        <taxon>Daphnia</taxon>
    </lineage>
</organism>
<keyword evidence="3" id="KW-1185">Reference proteome</keyword>
<sequence length="116" mass="12906">MHLTNPEQDPCEIADDDDSCFWKMNGADVLVKSQGPAQQTEDKVGADDETPTLEKASDNSKSLRSRPVFGSANYNLNSNNNGNSKYDFSSLYASLQQFLRNKNKKLIANDTSIKQE</sequence>
<proteinExistence type="predicted"/>
<reference evidence="2 3" key="1">
    <citation type="journal article" date="2023" name="Nucleic Acids Res.">
        <title>The hologenome of Daphnia magna reveals possible DNA methylation and microbiome-mediated evolution of the host genome.</title>
        <authorList>
            <person name="Chaturvedi A."/>
            <person name="Li X."/>
            <person name="Dhandapani V."/>
            <person name="Marshall H."/>
            <person name="Kissane S."/>
            <person name="Cuenca-Cambronero M."/>
            <person name="Asole G."/>
            <person name="Calvet F."/>
            <person name="Ruiz-Romero M."/>
            <person name="Marangio P."/>
            <person name="Guigo R."/>
            <person name="Rago D."/>
            <person name="Mirbahai L."/>
            <person name="Eastwood N."/>
            <person name="Colbourne J.K."/>
            <person name="Zhou J."/>
            <person name="Mallon E."/>
            <person name="Orsini L."/>
        </authorList>
    </citation>
    <scope>NUCLEOTIDE SEQUENCE [LARGE SCALE GENOMIC DNA]</scope>
    <source>
        <strain evidence="2">LRV0_1</strain>
    </source>
</reference>